<feature type="compositionally biased region" description="Polar residues" evidence="1">
    <location>
        <begin position="125"/>
        <end position="136"/>
    </location>
</feature>
<dbReference type="EMBL" id="JABFTP020000144">
    <property type="protein sequence ID" value="KAL3281487.1"/>
    <property type="molecule type" value="Genomic_DNA"/>
</dbReference>
<comment type="caution">
    <text evidence="2">The sequence shown here is derived from an EMBL/GenBank/DDBJ whole genome shotgun (WGS) entry which is preliminary data.</text>
</comment>
<proteinExistence type="predicted"/>
<feature type="region of interest" description="Disordered" evidence="1">
    <location>
        <begin position="118"/>
        <end position="149"/>
    </location>
</feature>
<organism evidence="2 3">
    <name type="scientific">Cryptolaemus montrouzieri</name>
    <dbReference type="NCBI Taxonomy" id="559131"/>
    <lineage>
        <taxon>Eukaryota</taxon>
        <taxon>Metazoa</taxon>
        <taxon>Ecdysozoa</taxon>
        <taxon>Arthropoda</taxon>
        <taxon>Hexapoda</taxon>
        <taxon>Insecta</taxon>
        <taxon>Pterygota</taxon>
        <taxon>Neoptera</taxon>
        <taxon>Endopterygota</taxon>
        <taxon>Coleoptera</taxon>
        <taxon>Polyphaga</taxon>
        <taxon>Cucujiformia</taxon>
        <taxon>Coccinelloidea</taxon>
        <taxon>Coccinellidae</taxon>
        <taxon>Scymninae</taxon>
        <taxon>Scymnini</taxon>
        <taxon>Cryptolaemus</taxon>
    </lineage>
</organism>
<evidence type="ECO:0000313" key="3">
    <source>
        <dbReference type="Proteomes" id="UP001516400"/>
    </source>
</evidence>
<dbReference type="Proteomes" id="UP001516400">
    <property type="component" value="Unassembled WGS sequence"/>
</dbReference>
<reference evidence="2 3" key="1">
    <citation type="journal article" date="2021" name="BMC Biol.">
        <title>Horizontally acquired antibacterial genes associated with adaptive radiation of ladybird beetles.</title>
        <authorList>
            <person name="Li H.S."/>
            <person name="Tang X.F."/>
            <person name="Huang Y.H."/>
            <person name="Xu Z.Y."/>
            <person name="Chen M.L."/>
            <person name="Du X.Y."/>
            <person name="Qiu B.Y."/>
            <person name="Chen P.T."/>
            <person name="Zhang W."/>
            <person name="Slipinski A."/>
            <person name="Escalona H.E."/>
            <person name="Waterhouse R.M."/>
            <person name="Zwick A."/>
            <person name="Pang H."/>
        </authorList>
    </citation>
    <scope>NUCLEOTIDE SEQUENCE [LARGE SCALE GENOMIC DNA]</scope>
    <source>
        <strain evidence="2">SYSU2018</strain>
    </source>
</reference>
<name>A0ABD2NSQ6_9CUCU</name>
<gene>
    <name evidence="2" type="ORF">HHI36_004695</name>
</gene>
<evidence type="ECO:0000313" key="2">
    <source>
        <dbReference type="EMBL" id="KAL3281487.1"/>
    </source>
</evidence>
<keyword evidence="3" id="KW-1185">Reference proteome</keyword>
<dbReference type="AlphaFoldDB" id="A0ABD2NSQ6"/>
<protein>
    <submittedName>
        <fullName evidence="2">Uncharacterized protein</fullName>
    </submittedName>
</protein>
<accession>A0ABD2NSQ6</accession>
<evidence type="ECO:0000256" key="1">
    <source>
        <dbReference type="SAM" id="MobiDB-lite"/>
    </source>
</evidence>
<sequence length="157" mass="18640">MAEQCRGRKRCRNCGSEHDEAQCDIVEAECIFCKMNHSAVDRICPEYGRQKKIKEAMAVYKYTYYEGNTLYKTNLRNIYTSLRKFPNLKRNDKYINDQEDYNKIPVTITRRTFSQVLKDNKDKSQQANSSRKITTHSVRERPQPQQKDMIMKNIENI</sequence>